<dbReference type="RefSeq" id="WP_093366259.1">
    <property type="nucleotide sequence ID" value="NZ_FOZZ01000008.1"/>
</dbReference>
<protein>
    <submittedName>
        <fullName evidence="1">Uncharacterized protein</fullName>
    </submittedName>
</protein>
<dbReference type="EMBL" id="FOZZ01000008">
    <property type="protein sequence ID" value="SFS97907.1"/>
    <property type="molecule type" value="Genomic_DNA"/>
</dbReference>
<reference evidence="1 2" key="1">
    <citation type="submission" date="2016-10" db="EMBL/GenBank/DDBJ databases">
        <authorList>
            <person name="de Groot N.N."/>
        </authorList>
    </citation>
    <scope>NUCLEOTIDE SEQUENCE [LARGE SCALE GENOMIC DNA]</scope>
    <source>
        <strain evidence="1 2">DSM 22789</strain>
    </source>
</reference>
<dbReference type="AlphaFoldDB" id="A0A1I6U9G0"/>
<evidence type="ECO:0000313" key="2">
    <source>
        <dbReference type="Proteomes" id="UP000198785"/>
    </source>
</evidence>
<organism evidence="1 2">
    <name type="scientific">Sphingobacterium wenxiniae</name>
    <dbReference type="NCBI Taxonomy" id="683125"/>
    <lineage>
        <taxon>Bacteria</taxon>
        <taxon>Pseudomonadati</taxon>
        <taxon>Bacteroidota</taxon>
        <taxon>Sphingobacteriia</taxon>
        <taxon>Sphingobacteriales</taxon>
        <taxon>Sphingobacteriaceae</taxon>
        <taxon>Sphingobacterium</taxon>
    </lineage>
</organism>
<accession>A0A1I6U9G0</accession>
<proteinExistence type="predicted"/>
<sequence>MVKTFEATFYVKEWSVRVDFSTGRESAVAHSCSIQVERQRKSLGLVGREKAWKLLSEAI</sequence>
<gene>
    <name evidence="1" type="ORF">SAMN05660206_10860</name>
</gene>
<keyword evidence="2" id="KW-1185">Reference proteome</keyword>
<name>A0A1I6U9G0_9SPHI</name>
<evidence type="ECO:0000313" key="1">
    <source>
        <dbReference type="EMBL" id="SFS97907.1"/>
    </source>
</evidence>
<dbReference type="Proteomes" id="UP000198785">
    <property type="component" value="Unassembled WGS sequence"/>
</dbReference>